<sequence length="155" mass="17265">MIKSTGANNYFQVRWKIKFCDEETLDGALFKKPGDEKFHATVKLGDKSKLEVLGKGKVAIRLKDGSLNYITDVFYAPGICQNLLSVGQLAEKGCDLKFNKGGCTIEDAEMSLIAKTSMTRNRLFPMNRKYDAALCCKATTDNEMALGHALRKFQL</sequence>
<accession>A0A9D5B559</accession>
<dbReference type="AlphaFoldDB" id="A0A9D5B559"/>
<evidence type="ECO:0000313" key="2">
    <source>
        <dbReference type="EMBL" id="KAI5435862.1"/>
    </source>
</evidence>
<dbReference type="Gramene" id="Psat02G0233100-T1">
    <property type="protein sequence ID" value="KAI5435862.1"/>
    <property type="gene ID" value="KIW84_022331"/>
</dbReference>
<comment type="caution">
    <text evidence="2">The sequence shown here is derived from an EMBL/GenBank/DDBJ whole genome shotgun (WGS) entry which is preliminary data.</text>
</comment>
<reference evidence="2 3" key="1">
    <citation type="journal article" date="2022" name="Nat. Genet.">
        <title>Improved pea reference genome and pan-genome highlight genomic features and evolutionary characteristics.</title>
        <authorList>
            <person name="Yang T."/>
            <person name="Liu R."/>
            <person name="Luo Y."/>
            <person name="Hu S."/>
            <person name="Wang D."/>
            <person name="Wang C."/>
            <person name="Pandey M.K."/>
            <person name="Ge S."/>
            <person name="Xu Q."/>
            <person name="Li N."/>
            <person name="Li G."/>
            <person name="Huang Y."/>
            <person name="Saxena R.K."/>
            <person name="Ji Y."/>
            <person name="Li M."/>
            <person name="Yan X."/>
            <person name="He Y."/>
            <person name="Liu Y."/>
            <person name="Wang X."/>
            <person name="Xiang C."/>
            <person name="Varshney R.K."/>
            <person name="Ding H."/>
            <person name="Gao S."/>
            <person name="Zong X."/>
        </authorList>
    </citation>
    <scope>NUCLEOTIDE SEQUENCE [LARGE SCALE GENOMIC DNA]</scope>
    <source>
        <strain evidence="2 3">cv. Zhongwan 6</strain>
    </source>
</reference>
<dbReference type="Proteomes" id="UP001058974">
    <property type="component" value="Chromosome 2"/>
</dbReference>
<gene>
    <name evidence="2" type="ORF">KIW84_022331</name>
</gene>
<dbReference type="InterPro" id="IPR054722">
    <property type="entry name" value="PolX-like_BBD"/>
</dbReference>
<feature type="domain" description="Retrovirus-related Pol polyprotein from transposon TNT 1-94-like beta-barrel" evidence="1">
    <location>
        <begin position="38"/>
        <end position="94"/>
    </location>
</feature>
<dbReference type="Pfam" id="PF22936">
    <property type="entry name" value="Pol_BBD"/>
    <property type="match status" value="1"/>
</dbReference>
<organism evidence="2 3">
    <name type="scientific">Pisum sativum</name>
    <name type="common">Garden pea</name>
    <name type="synonym">Lathyrus oleraceus</name>
    <dbReference type="NCBI Taxonomy" id="3888"/>
    <lineage>
        <taxon>Eukaryota</taxon>
        <taxon>Viridiplantae</taxon>
        <taxon>Streptophyta</taxon>
        <taxon>Embryophyta</taxon>
        <taxon>Tracheophyta</taxon>
        <taxon>Spermatophyta</taxon>
        <taxon>Magnoliopsida</taxon>
        <taxon>eudicotyledons</taxon>
        <taxon>Gunneridae</taxon>
        <taxon>Pentapetalae</taxon>
        <taxon>rosids</taxon>
        <taxon>fabids</taxon>
        <taxon>Fabales</taxon>
        <taxon>Fabaceae</taxon>
        <taxon>Papilionoideae</taxon>
        <taxon>50 kb inversion clade</taxon>
        <taxon>NPAAA clade</taxon>
        <taxon>Hologalegina</taxon>
        <taxon>IRL clade</taxon>
        <taxon>Fabeae</taxon>
        <taxon>Lathyrus</taxon>
    </lineage>
</organism>
<dbReference type="EMBL" id="JAMSHJ010000002">
    <property type="protein sequence ID" value="KAI5435862.1"/>
    <property type="molecule type" value="Genomic_DNA"/>
</dbReference>
<proteinExistence type="predicted"/>
<evidence type="ECO:0000259" key="1">
    <source>
        <dbReference type="Pfam" id="PF22936"/>
    </source>
</evidence>
<evidence type="ECO:0000313" key="3">
    <source>
        <dbReference type="Proteomes" id="UP001058974"/>
    </source>
</evidence>
<protein>
    <recommendedName>
        <fullName evidence="1">Retrovirus-related Pol polyprotein from transposon TNT 1-94-like beta-barrel domain-containing protein</fullName>
    </recommendedName>
</protein>
<name>A0A9D5B559_PEA</name>
<keyword evidence="3" id="KW-1185">Reference proteome</keyword>